<sequence length="142" mass="15999">MILCLDCFHDGRFVAGHSSIDFIRMDPAKDFGDLDGDSWTDQETLLLLEGLELYNDNWNDIADHVGTKSKAQCILHFMRLLMEDGLLENIEIPGRSIPSYPSSKEDSTKSYLNSNGDSAGRAWFINGRGHFRNVVIPQATNY</sequence>
<dbReference type="SUPFAM" id="SSF46689">
    <property type="entry name" value="Homeodomain-like"/>
    <property type="match status" value="1"/>
</dbReference>
<dbReference type="Gene3D" id="1.10.10.60">
    <property type="entry name" value="Homeodomain-like"/>
    <property type="match status" value="1"/>
</dbReference>
<gene>
    <name evidence="7" type="ORF">Sjap_021601</name>
</gene>
<evidence type="ECO:0000256" key="2">
    <source>
        <dbReference type="ARBA" id="ARBA00023125"/>
    </source>
</evidence>
<dbReference type="PANTHER" id="PTHR12802:SF61">
    <property type="entry name" value="SWI_SNF COMPLEX SUBUNIT SWI3C"/>
    <property type="match status" value="1"/>
</dbReference>
<evidence type="ECO:0000256" key="3">
    <source>
        <dbReference type="ARBA" id="ARBA00023163"/>
    </source>
</evidence>
<evidence type="ECO:0000256" key="4">
    <source>
        <dbReference type="ARBA" id="ARBA00023242"/>
    </source>
</evidence>
<keyword evidence="4" id="KW-0539">Nucleus</keyword>
<feature type="domain" description="SANT" evidence="6">
    <location>
        <begin position="34"/>
        <end position="85"/>
    </location>
</feature>
<dbReference type="PROSITE" id="PS50090">
    <property type="entry name" value="MYB_LIKE"/>
    <property type="match status" value="1"/>
</dbReference>
<proteinExistence type="predicted"/>
<feature type="domain" description="Myb-like" evidence="5">
    <location>
        <begin position="38"/>
        <end position="81"/>
    </location>
</feature>
<evidence type="ECO:0000259" key="6">
    <source>
        <dbReference type="PROSITE" id="PS51293"/>
    </source>
</evidence>
<keyword evidence="2" id="KW-0238">DNA-binding</keyword>
<evidence type="ECO:0000313" key="8">
    <source>
        <dbReference type="Proteomes" id="UP001417504"/>
    </source>
</evidence>
<dbReference type="EMBL" id="JBBNAE010000009">
    <property type="protein sequence ID" value="KAK9096104.1"/>
    <property type="molecule type" value="Genomic_DNA"/>
</dbReference>
<keyword evidence="1" id="KW-0805">Transcription regulation</keyword>
<dbReference type="Proteomes" id="UP001417504">
    <property type="component" value="Unassembled WGS sequence"/>
</dbReference>
<dbReference type="InterPro" id="IPR001005">
    <property type="entry name" value="SANT/Myb"/>
</dbReference>
<dbReference type="PANTHER" id="PTHR12802">
    <property type="entry name" value="SWI/SNF COMPLEX-RELATED"/>
    <property type="match status" value="1"/>
</dbReference>
<keyword evidence="3" id="KW-0804">Transcription</keyword>
<evidence type="ECO:0000313" key="7">
    <source>
        <dbReference type="EMBL" id="KAK9096104.1"/>
    </source>
</evidence>
<dbReference type="Pfam" id="PF00249">
    <property type="entry name" value="Myb_DNA-binding"/>
    <property type="match status" value="1"/>
</dbReference>
<dbReference type="InterPro" id="IPR017884">
    <property type="entry name" value="SANT_dom"/>
</dbReference>
<comment type="caution">
    <text evidence="7">The sequence shown here is derived from an EMBL/GenBank/DDBJ whole genome shotgun (WGS) entry which is preliminary data.</text>
</comment>
<name>A0AAP0HRQ7_9MAGN</name>
<reference evidence="7 8" key="1">
    <citation type="submission" date="2024-01" db="EMBL/GenBank/DDBJ databases">
        <title>Genome assemblies of Stephania.</title>
        <authorList>
            <person name="Yang L."/>
        </authorList>
    </citation>
    <scope>NUCLEOTIDE SEQUENCE [LARGE SCALE GENOMIC DNA]</scope>
    <source>
        <strain evidence="7">QJT</strain>
        <tissue evidence="7">Leaf</tissue>
    </source>
</reference>
<protein>
    <submittedName>
        <fullName evidence="7">Uncharacterized protein</fullName>
    </submittedName>
</protein>
<dbReference type="FunFam" id="1.10.10.60:FF:000014">
    <property type="entry name" value="SWI/SNF complex subunit SMARCC2 isoform C"/>
    <property type="match status" value="1"/>
</dbReference>
<dbReference type="GO" id="GO:0005634">
    <property type="term" value="C:nucleus"/>
    <property type="evidence" value="ECO:0007669"/>
    <property type="project" value="UniProtKB-ARBA"/>
</dbReference>
<evidence type="ECO:0000259" key="5">
    <source>
        <dbReference type="PROSITE" id="PS50090"/>
    </source>
</evidence>
<dbReference type="CDD" id="cd00167">
    <property type="entry name" value="SANT"/>
    <property type="match status" value="1"/>
</dbReference>
<evidence type="ECO:0000256" key="1">
    <source>
        <dbReference type="ARBA" id="ARBA00023015"/>
    </source>
</evidence>
<accession>A0AAP0HRQ7</accession>
<organism evidence="7 8">
    <name type="scientific">Stephania japonica</name>
    <dbReference type="NCBI Taxonomy" id="461633"/>
    <lineage>
        <taxon>Eukaryota</taxon>
        <taxon>Viridiplantae</taxon>
        <taxon>Streptophyta</taxon>
        <taxon>Embryophyta</taxon>
        <taxon>Tracheophyta</taxon>
        <taxon>Spermatophyta</taxon>
        <taxon>Magnoliopsida</taxon>
        <taxon>Ranunculales</taxon>
        <taxon>Menispermaceae</taxon>
        <taxon>Menispermoideae</taxon>
        <taxon>Cissampelideae</taxon>
        <taxon>Stephania</taxon>
    </lineage>
</organism>
<dbReference type="InterPro" id="IPR009057">
    <property type="entry name" value="Homeodomain-like_sf"/>
</dbReference>
<keyword evidence="8" id="KW-1185">Reference proteome</keyword>
<dbReference type="SMART" id="SM00717">
    <property type="entry name" value="SANT"/>
    <property type="match status" value="1"/>
</dbReference>
<dbReference type="GO" id="GO:0003677">
    <property type="term" value="F:DNA binding"/>
    <property type="evidence" value="ECO:0007669"/>
    <property type="project" value="UniProtKB-KW"/>
</dbReference>
<dbReference type="PROSITE" id="PS51293">
    <property type="entry name" value="SANT"/>
    <property type="match status" value="1"/>
</dbReference>
<dbReference type="AlphaFoldDB" id="A0AAP0HRQ7"/>